<dbReference type="EMBL" id="HBUE01353947">
    <property type="protein sequence ID" value="CAG6604753.1"/>
    <property type="molecule type" value="Transcribed_RNA"/>
</dbReference>
<accession>A0A8D8N5L4</accession>
<dbReference type="AlphaFoldDB" id="A0A8D8N5L4"/>
<dbReference type="EMBL" id="HBUE01035025">
    <property type="protein sequence ID" value="CAG6458466.1"/>
    <property type="molecule type" value="Transcribed_RNA"/>
</dbReference>
<reference evidence="2" key="1">
    <citation type="submission" date="2021-05" db="EMBL/GenBank/DDBJ databases">
        <authorList>
            <person name="Alioto T."/>
            <person name="Alioto T."/>
            <person name="Gomez Garrido J."/>
        </authorList>
    </citation>
    <scope>NUCLEOTIDE SEQUENCE</scope>
</reference>
<protein>
    <submittedName>
        <fullName evidence="2">(northern house mosquito) hypothetical protein</fullName>
    </submittedName>
</protein>
<evidence type="ECO:0000313" key="2">
    <source>
        <dbReference type="EMBL" id="CAG6552430.1"/>
    </source>
</evidence>
<dbReference type="EMBL" id="HBUE01246798">
    <property type="protein sequence ID" value="CAG6552430.1"/>
    <property type="molecule type" value="Transcribed_RNA"/>
</dbReference>
<organism evidence="2">
    <name type="scientific">Culex pipiens</name>
    <name type="common">House mosquito</name>
    <dbReference type="NCBI Taxonomy" id="7175"/>
    <lineage>
        <taxon>Eukaryota</taxon>
        <taxon>Metazoa</taxon>
        <taxon>Ecdysozoa</taxon>
        <taxon>Arthropoda</taxon>
        <taxon>Hexapoda</taxon>
        <taxon>Insecta</taxon>
        <taxon>Pterygota</taxon>
        <taxon>Neoptera</taxon>
        <taxon>Endopterygota</taxon>
        <taxon>Diptera</taxon>
        <taxon>Nematocera</taxon>
        <taxon>Culicoidea</taxon>
        <taxon>Culicidae</taxon>
        <taxon>Culicinae</taxon>
        <taxon>Culicini</taxon>
        <taxon>Culex</taxon>
        <taxon>Culex</taxon>
    </lineage>
</organism>
<feature type="region of interest" description="Disordered" evidence="1">
    <location>
        <begin position="27"/>
        <end position="48"/>
    </location>
</feature>
<evidence type="ECO:0000256" key="1">
    <source>
        <dbReference type="SAM" id="MobiDB-lite"/>
    </source>
</evidence>
<name>A0A8D8N5L4_CULPI</name>
<sequence>MNPKSCGISLSGIVVFVTSLERTIILDDPSPNNDGSDSRSRNTVSRRTDNDGLSCAYANCPSTVASSRTPNFPQNGRSLFRSLLHGWSTRLNCIANHHPAGSGTGLRFLTKRGLISPELFTFSVPSSDNKNNNRGMVLLRRNVGRRFSESVFKSS</sequence>
<feature type="compositionally biased region" description="Basic and acidic residues" evidence="1">
    <location>
        <begin position="36"/>
        <end position="48"/>
    </location>
</feature>
<proteinExistence type="predicted"/>